<keyword evidence="2" id="KW-1185">Reference proteome</keyword>
<dbReference type="SUPFAM" id="SSF53474">
    <property type="entry name" value="alpha/beta-Hydrolases"/>
    <property type="match status" value="1"/>
</dbReference>
<dbReference type="EMBL" id="ATIB01000050">
    <property type="protein sequence ID" value="EQB02150.1"/>
    <property type="molecule type" value="Genomic_DNA"/>
</dbReference>
<dbReference type="AlphaFoldDB" id="T0HS33"/>
<comment type="caution">
    <text evidence="1">The sequence shown here is derived from an EMBL/GenBank/DDBJ whole genome shotgun (WGS) entry which is preliminary data.</text>
</comment>
<dbReference type="eggNOG" id="COG1073">
    <property type="taxonomic scope" value="Bacteria"/>
</dbReference>
<dbReference type="PATRIC" id="fig|1114964.3.peg.1767"/>
<evidence type="ECO:0000313" key="2">
    <source>
        <dbReference type="Proteomes" id="UP000015524"/>
    </source>
</evidence>
<dbReference type="OrthoDB" id="9810066at2"/>
<dbReference type="Gene3D" id="3.40.50.1820">
    <property type="entry name" value="alpha/beta hydrolase"/>
    <property type="match status" value="1"/>
</dbReference>
<gene>
    <name evidence="1" type="ORF">L485_09050</name>
</gene>
<accession>T0HS33</accession>
<protein>
    <recommendedName>
        <fullName evidence="3">DeoR family transcriptional regulator</fullName>
    </recommendedName>
</protein>
<proteinExistence type="predicted"/>
<reference evidence="1 2" key="1">
    <citation type="journal article" date="2013" name="Genome Announc.">
        <title>Draft Genome Sequence of a Hexachlorocyclohexane-Degrading Bacterium, Sphingobium baderi Strain LL03T.</title>
        <authorList>
            <person name="Kaur J."/>
            <person name="Verma H."/>
            <person name="Tripathi C."/>
            <person name="Khurana J.P."/>
            <person name="Lal R."/>
        </authorList>
    </citation>
    <scope>NUCLEOTIDE SEQUENCE [LARGE SCALE GENOMIC DNA]</scope>
    <source>
        <strain evidence="1 2">LL03</strain>
    </source>
</reference>
<dbReference type="InterPro" id="IPR029058">
    <property type="entry name" value="AB_hydrolase_fold"/>
</dbReference>
<evidence type="ECO:0000313" key="1">
    <source>
        <dbReference type="EMBL" id="EQB02150.1"/>
    </source>
</evidence>
<sequence>MARRLVNRQDVIIGRHALRAFLDVPEGAAGLVIFAHGSGSGRHSPRNHYVAEGLHRAHFATLLIDLLTPREELDRRNVFDVRLLAGRLREAADWTQTIKPLAKLPLGYFGASTGAAAALIAASMPDDRAAAVVSRGGRPDLAGEAALGRVHAPTLLIVGSLDHDVLGLNHDAQSSMSAPAELVVVPGASHLFEEPGTLDQVIALATRWFSSHLKGKIP</sequence>
<evidence type="ECO:0008006" key="3">
    <source>
        <dbReference type="Google" id="ProtNLM"/>
    </source>
</evidence>
<name>T0HS33_9SPHN</name>
<organism evidence="1 2">
    <name type="scientific">Sphingobium baderi LL03</name>
    <dbReference type="NCBI Taxonomy" id="1114964"/>
    <lineage>
        <taxon>Bacteria</taxon>
        <taxon>Pseudomonadati</taxon>
        <taxon>Pseudomonadota</taxon>
        <taxon>Alphaproteobacteria</taxon>
        <taxon>Sphingomonadales</taxon>
        <taxon>Sphingomonadaceae</taxon>
        <taxon>Sphingobium</taxon>
    </lineage>
</organism>
<dbReference type="Proteomes" id="UP000015524">
    <property type="component" value="Unassembled WGS sequence"/>
</dbReference>
<dbReference type="RefSeq" id="WP_021244726.1">
    <property type="nucleotide sequence ID" value="NZ_ATIB01000050.1"/>
</dbReference>